<dbReference type="CDD" id="cd00063">
    <property type="entry name" value="FN3"/>
    <property type="match status" value="2"/>
</dbReference>
<reference evidence="8 9" key="1">
    <citation type="journal article" date="2015" name="Stand. Genomic Sci.">
        <title>Genomic Encyclopedia of Bacterial and Archaeal Type Strains, Phase III: the genomes of soil and plant-associated and newly described type strains.</title>
        <authorList>
            <person name="Whitman W.B."/>
            <person name="Woyke T."/>
            <person name="Klenk H.P."/>
            <person name="Zhou Y."/>
            <person name="Lilburn T.G."/>
            <person name="Beck B.J."/>
            <person name="De Vos P."/>
            <person name="Vandamme P."/>
            <person name="Eisen J.A."/>
            <person name="Garrity G."/>
            <person name="Hugenholtz P."/>
            <person name="Kyrpides N.C."/>
        </authorList>
    </citation>
    <scope>NUCLEOTIDE SEQUENCE [LARGE SCALE GENOMIC DNA]</scope>
    <source>
        <strain evidence="8 9">CGMCC 1.6844</strain>
    </source>
</reference>
<feature type="domain" description="P/Homo B" evidence="7">
    <location>
        <begin position="735"/>
        <end position="917"/>
    </location>
</feature>
<dbReference type="InterPro" id="IPR013783">
    <property type="entry name" value="Ig-like_fold"/>
</dbReference>
<evidence type="ECO:0000256" key="4">
    <source>
        <dbReference type="ARBA" id="ARBA00023157"/>
    </source>
</evidence>
<dbReference type="Pfam" id="PF07675">
    <property type="entry name" value="Cleaved_Adhesin"/>
    <property type="match status" value="1"/>
</dbReference>
<keyword evidence="2" id="KW-0677">Repeat</keyword>
<dbReference type="InterPro" id="IPR002884">
    <property type="entry name" value="P_dom"/>
</dbReference>
<name>A0A562K8U8_9FLAO</name>
<dbReference type="PROSITE" id="PS50853">
    <property type="entry name" value="FN3"/>
    <property type="match status" value="2"/>
</dbReference>
<dbReference type="InterPro" id="IPR036116">
    <property type="entry name" value="FN3_sf"/>
</dbReference>
<gene>
    <name evidence="8" type="ORF">IP97_02555</name>
</gene>
<feature type="domain" description="Fibronectin type-III" evidence="6">
    <location>
        <begin position="405"/>
        <end position="499"/>
    </location>
</feature>
<dbReference type="InterPro" id="IPR000859">
    <property type="entry name" value="CUB_dom"/>
</dbReference>
<dbReference type="Proteomes" id="UP000315312">
    <property type="component" value="Unassembled WGS sequence"/>
</dbReference>
<dbReference type="Gene3D" id="2.60.120.200">
    <property type="match status" value="1"/>
</dbReference>
<evidence type="ECO:0000313" key="9">
    <source>
        <dbReference type="Proteomes" id="UP000315312"/>
    </source>
</evidence>
<evidence type="ECO:0000259" key="7">
    <source>
        <dbReference type="PROSITE" id="PS51829"/>
    </source>
</evidence>
<dbReference type="PROSITE" id="PS51829">
    <property type="entry name" value="P_HOMO_B"/>
    <property type="match status" value="1"/>
</dbReference>
<sequence length="1470" mass="153320">MKRILLFIMTFFSIFGYAQFPEGFEGATFPPAGWVVEDNAIGTAQSWGITTATGFGWVYQGARSAMVNRDNGATSTGLAQDWLITPQVTVPANGQIRFYARSGSNGEQGSIYKVMMSTTTQNRAAFTTTLATYTELEIQNLPFEQMVILLNAYAGQNVYFAFVMEVNNGLGDRWIIDNVKVDQQCLTPTGLNVTPFSTTADLSWTSPNPAGPWQIEYGPQGFVPGTGTIVNVATNTYTLTGLSPLVSYSYYVRTICEADNVSPWSVVRNFTTTVAPPICGGNFVDNGGVSANYTNNADNTITICPTNPGDLVTVTFTSFNTEANWDALYVFDGNSIAAPQIASANGAGNVPGGLAGGFWGTAIPGPFTATSASGCLTFRFRSDSSVNNPGWTANITCAPAPTCPRPTVITATNITSSSMQVSWTNNAPAATSFEVIWLPAGSPPPTLASVGQIVTASPYTITGLNSQTTYDVYVRARCQPGGTDIGDWSVIRSFTTLPDYCGGDHYYDLGGPTGNYPNNITAANGTTTICPENAGEVVTVYFNSFDLVSSINDSLTIYDGDSATGTPVGTYFGTNIIPSYTATSPTGCLTFVFVSNGSQNAPGWDATILCGPPCPSITSVLDSSLPAAGAQDIIRVCQGQSVDFSGSGVFAASGTGATYLWNFGDGSTAPGQTVSHVFANEGIYLVNLFITDANGCRNSNRLNQLVYVSTTPTFTSTVSDNEICLGQSATITASATPVTFTKECAPPVSGTTFLPDGSGVSYQTSIPVDCFPFGSTITSASQITSVCINMEHSYLGDLEIRLVSPTGQSIILKAYPGGGGTYLGCPLDDPTVGPGTGRLYCFTPTAVGLMVAGPTSNCGTPNGASINAGNYAPVQPFTNLIGSDLNGNWSLIITDNLGIDNGYIFDWSINFDSSLIPADYQFTPVITSTNWTPNPDITNISGNQITVTPTTVGTHCYTYNVTDDFGCTYSEQVCLDVVPGVEFTDLIVVPTEICDGENAVYTFTGTPNSIVTYNINGGANQTITLDAAGNATLTLSGLTITTDINVTYMTAPSVPTAGNAIATTGGVNPNNSTGAILAAGTTANTANSTTINATNNTVTLTLAHVVPAGTPITVSIARNTTTGAVNIVDGPSTLLFNTGTINILQYVTFIKGTTSNTITINRANGTVFLDGVSYSYNELGCDRPLNVTTSVVVYANPIVSVTPATCVANGSATVTNYNAAFNYVFNPIGPTVDANGDIANFVYGTSYTIALNNVTCSSTPASFVIDEILQNLPTPDIASTPPTCLADGFSTITNYDATATYTFTPVGPSVDVTGLITGMVFGTDYTVIASNTTCDSNPSVVFNNLPILVTPVVPTVSITAPTCIADGFAIISNYDAAITYVFTPAGPSVNATGLISGMLFAINYEVAASNGSCTSVNSAIFTIDPILVTPAVPTINVTAPTCLADGFSTISNYDGTLTYVFNPTGPSVDA</sequence>
<dbReference type="SUPFAM" id="SSF49299">
    <property type="entry name" value="PKD domain"/>
    <property type="match status" value="1"/>
</dbReference>
<dbReference type="SMART" id="SM00042">
    <property type="entry name" value="CUB"/>
    <property type="match status" value="2"/>
</dbReference>
<keyword evidence="1" id="KW-0645">Protease</keyword>
<dbReference type="Pfam" id="PF01483">
    <property type="entry name" value="P_proprotein"/>
    <property type="match status" value="1"/>
</dbReference>
<dbReference type="GO" id="GO:0004252">
    <property type="term" value="F:serine-type endopeptidase activity"/>
    <property type="evidence" value="ECO:0007669"/>
    <property type="project" value="InterPro"/>
</dbReference>
<dbReference type="SMART" id="SM00060">
    <property type="entry name" value="FN3"/>
    <property type="match status" value="2"/>
</dbReference>
<accession>A0A562K8U8</accession>
<feature type="domain" description="Fibronectin type-III" evidence="6">
    <location>
        <begin position="187"/>
        <end position="276"/>
    </location>
</feature>
<dbReference type="InterPro" id="IPR035986">
    <property type="entry name" value="PKD_dom_sf"/>
</dbReference>
<evidence type="ECO:0000256" key="2">
    <source>
        <dbReference type="ARBA" id="ARBA00022737"/>
    </source>
</evidence>
<dbReference type="CDD" id="cd00146">
    <property type="entry name" value="PKD"/>
    <property type="match status" value="1"/>
</dbReference>
<evidence type="ECO:0000259" key="5">
    <source>
        <dbReference type="PROSITE" id="PS50093"/>
    </source>
</evidence>
<dbReference type="Pfam" id="PF18911">
    <property type="entry name" value="PKD_4"/>
    <property type="match status" value="1"/>
</dbReference>
<dbReference type="InterPro" id="IPR000601">
    <property type="entry name" value="PKD_dom"/>
</dbReference>
<evidence type="ECO:0000313" key="8">
    <source>
        <dbReference type="EMBL" id="TWH91871.1"/>
    </source>
</evidence>
<organism evidence="8 9">
    <name type="scientific">Flavobacterium cheniae</name>
    <dbReference type="NCBI Taxonomy" id="295428"/>
    <lineage>
        <taxon>Bacteria</taxon>
        <taxon>Pseudomonadati</taxon>
        <taxon>Bacteroidota</taxon>
        <taxon>Flavobacteriia</taxon>
        <taxon>Flavobacteriales</taxon>
        <taxon>Flavobacteriaceae</taxon>
        <taxon>Flavobacterium</taxon>
    </lineage>
</organism>
<dbReference type="Gene3D" id="2.60.120.290">
    <property type="entry name" value="Spermadhesin, CUB domain"/>
    <property type="match status" value="2"/>
</dbReference>
<comment type="caution">
    <text evidence="8">The sequence shown here is derived from an EMBL/GenBank/DDBJ whole genome shotgun (WGS) entry which is preliminary data.</text>
</comment>
<keyword evidence="4" id="KW-1015">Disulfide bond</keyword>
<dbReference type="GO" id="GO:0006508">
    <property type="term" value="P:proteolysis"/>
    <property type="evidence" value="ECO:0007669"/>
    <property type="project" value="UniProtKB-KW"/>
</dbReference>
<dbReference type="PANTHER" id="PTHR24251">
    <property type="entry name" value="OVOCHYMASE-RELATED"/>
    <property type="match status" value="1"/>
</dbReference>
<dbReference type="SUPFAM" id="SSF49854">
    <property type="entry name" value="Spermadhesin, CUB domain"/>
    <property type="match status" value="2"/>
</dbReference>
<dbReference type="NCBIfam" id="NF038128">
    <property type="entry name" value="choice_anch_J"/>
    <property type="match status" value="1"/>
</dbReference>
<dbReference type="Pfam" id="PF00041">
    <property type="entry name" value="fn3"/>
    <property type="match status" value="1"/>
</dbReference>
<dbReference type="SUPFAM" id="SSF49785">
    <property type="entry name" value="Galactose-binding domain-like"/>
    <property type="match status" value="1"/>
</dbReference>
<dbReference type="RefSeq" id="WP_144728192.1">
    <property type="nucleotide sequence ID" value="NZ_VLKM01000019.1"/>
</dbReference>
<dbReference type="EMBL" id="VLKM01000019">
    <property type="protein sequence ID" value="TWH91871.1"/>
    <property type="molecule type" value="Genomic_DNA"/>
</dbReference>
<dbReference type="InterPro" id="IPR003961">
    <property type="entry name" value="FN3_dom"/>
</dbReference>
<dbReference type="SMART" id="SM00089">
    <property type="entry name" value="PKD"/>
    <property type="match status" value="1"/>
</dbReference>
<dbReference type="Gene3D" id="2.60.40.10">
    <property type="entry name" value="Immunoglobulins"/>
    <property type="match status" value="3"/>
</dbReference>
<feature type="domain" description="PKD" evidence="5">
    <location>
        <begin position="653"/>
        <end position="713"/>
    </location>
</feature>
<dbReference type="InterPro" id="IPR011628">
    <property type="entry name" value="Cleaved_adhesin"/>
</dbReference>
<keyword evidence="9" id="KW-1185">Reference proteome</keyword>
<evidence type="ECO:0000256" key="1">
    <source>
        <dbReference type="ARBA" id="ARBA00022670"/>
    </source>
</evidence>
<protein>
    <submittedName>
        <fullName evidence="8">CUB-like protein</fullName>
    </submittedName>
</protein>
<feature type="non-terminal residue" evidence="8">
    <location>
        <position position="1470"/>
    </location>
</feature>
<dbReference type="CDD" id="cd00041">
    <property type="entry name" value="CUB"/>
    <property type="match status" value="2"/>
</dbReference>
<dbReference type="InterPro" id="IPR035914">
    <property type="entry name" value="Sperma_CUB_dom_sf"/>
</dbReference>
<keyword evidence="3" id="KW-0378">Hydrolase</keyword>
<evidence type="ECO:0000259" key="6">
    <source>
        <dbReference type="PROSITE" id="PS50853"/>
    </source>
</evidence>
<dbReference type="InterPro" id="IPR022409">
    <property type="entry name" value="PKD/Chitinase_dom"/>
</dbReference>
<dbReference type="Gene3D" id="2.60.120.260">
    <property type="entry name" value="Galactose-binding domain-like"/>
    <property type="match status" value="1"/>
</dbReference>
<evidence type="ECO:0000256" key="3">
    <source>
        <dbReference type="ARBA" id="ARBA00022801"/>
    </source>
</evidence>
<dbReference type="Pfam" id="PF00431">
    <property type="entry name" value="CUB"/>
    <property type="match status" value="1"/>
</dbReference>
<dbReference type="InterPro" id="IPR008979">
    <property type="entry name" value="Galactose-bd-like_sf"/>
</dbReference>
<dbReference type="SUPFAM" id="SSF49265">
    <property type="entry name" value="Fibronectin type III"/>
    <property type="match status" value="1"/>
</dbReference>
<dbReference type="PROSITE" id="PS50093">
    <property type="entry name" value="PKD"/>
    <property type="match status" value="1"/>
</dbReference>
<proteinExistence type="predicted"/>